<dbReference type="Pfam" id="PF17917">
    <property type="entry name" value="RT_RNaseH"/>
    <property type="match status" value="1"/>
</dbReference>
<feature type="transmembrane region" description="Helical" evidence="15">
    <location>
        <begin position="1267"/>
        <end position="1292"/>
    </location>
</feature>
<organism evidence="18 19">
    <name type="scientific">Mytilus edulis</name>
    <name type="common">Blue mussel</name>
    <dbReference type="NCBI Taxonomy" id="6550"/>
    <lineage>
        <taxon>Eukaryota</taxon>
        <taxon>Metazoa</taxon>
        <taxon>Spiralia</taxon>
        <taxon>Lophotrochozoa</taxon>
        <taxon>Mollusca</taxon>
        <taxon>Bivalvia</taxon>
        <taxon>Autobranchia</taxon>
        <taxon>Pteriomorphia</taxon>
        <taxon>Mytilida</taxon>
        <taxon>Mytiloidea</taxon>
        <taxon>Mytilidae</taxon>
        <taxon>Mytilinae</taxon>
        <taxon>Mytilus</taxon>
    </lineage>
</organism>
<protein>
    <submittedName>
        <fullName evidence="18">SID1 transmembrane family member 2,SID1 transmembrane family member 1</fullName>
    </submittedName>
</protein>
<dbReference type="SUPFAM" id="SSF56672">
    <property type="entry name" value="DNA/RNA polymerases"/>
    <property type="match status" value="1"/>
</dbReference>
<feature type="transmembrane region" description="Helical" evidence="15">
    <location>
        <begin position="1209"/>
        <end position="1230"/>
    </location>
</feature>
<keyword evidence="11 15" id="KW-1133">Transmembrane helix</keyword>
<dbReference type="GO" id="GO:0016787">
    <property type="term" value="F:hydrolase activity"/>
    <property type="evidence" value="ECO:0007669"/>
    <property type="project" value="UniProtKB-KW"/>
</dbReference>
<evidence type="ECO:0000256" key="6">
    <source>
        <dbReference type="ARBA" id="ARBA00022722"/>
    </source>
</evidence>
<comment type="caution">
    <text evidence="18">The sequence shown here is derived from an EMBL/GenBank/DDBJ whole genome shotgun (WGS) entry which is preliminary data.</text>
</comment>
<dbReference type="Pfam" id="PF17921">
    <property type="entry name" value="Integrase_H2C2"/>
    <property type="match status" value="1"/>
</dbReference>
<dbReference type="Pfam" id="PF13965">
    <property type="entry name" value="SID-1_RNA_chan"/>
    <property type="match status" value="2"/>
</dbReference>
<evidence type="ECO:0000256" key="13">
    <source>
        <dbReference type="ARBA" id="ARBA00023180"/>
    </source>
</evidence>
<dbReference type="InterPro" id="IPR041588">
    <property type="entry name" value="Integrase_H2C2"/>
</dbReference>
<keyword evidence="3" id="KW-0808">Transferase</keyword>
<keyword evidence="10" id="KW-0695">RNA-directed DNA polymerase</keyword>
<dbReference type="CDD" id="cd01647">
    <property type="entry name" value="RT_LTR"/>
    <property type="match status" value="1"/>
</dbReference>
<feature type="region of interest" description="Disordered" evidence="14">
    <location>
        <begin position="869"/>
        <end position="892"/>
    </location>
</feature>
<evidence type="ECO:0000313" key="19">
    <source>
        <dbReference type="Proteomes" id="UP000683360"/>
    </source>
</evidence>
<evidence type="ECO:0000256" key="15">
    <source>
        <dbReference type="SAM" id="Phobius"/>
    </source>
</evidence>
<dbReference type="PANTHER" id="PTHR12185:SF14">
    <property type="entry name" value="CHOLESTEROL UPTAKE PROTEIN 1"/>
    <property type="match status" value="1"/>
</dbReference>
<evidence type="ECO:0000256" key="3">
    <source>
        <dbReference type="ARBA" id="ARBA00022679"/>
    </source>
</evidence>
<evidence type="ECO:0000256" key="10">
    <source>
        <dbReference type="ARBA" id="ARBA00022918"/>
    </source>
</evidence>
<comment type="similarity">
    <text evidence="2">Belongs to the SID1 family.</text>
</comment>
<dbReference type="Gene3D" id="3.30.70.270">
    <property type="match status" value="1"/>
</dbReference>
<keyword evidence="13" id="KW-0325">Glycoprotein</keyword>
<feature type="transmembrane region" description="Helical" evidence="15">
    <location>
        <begin position="1345"/>
        <end position="1365"/>
    </location>
</feature>
<keyword evidence="8" id="KW-0255">Endonuclease</keyword>
<feature type="compositionally biased region" description="Low complexity" evidence="14">
    <location>
        <begin position="544"/>
        <end position="553"/>
    </location>
</feature>
<evidence type="ECO:0000256" key="9">
    <source>
        <dbReference type="ARBA" id="ARBA00022801"/>
    </source>
</evidence>
<gene>
    <name evidence="18" type="ORF">MEDL_66619</name>
</gene>
<name>A0A8S3VMX6_MYTED</name>
<feature type="transmembrane region" description="Helical" evidence="15">
    <location>
        <begin position="1396"/>
        <end position="1415"/>
    </location>
</feature>
<dbReference type="InterPro" id="IPR043128">
    <property type="entry name" value="Rev_trsase/Diguanyl_cyclase"/>
</dbReference>
<evidence type="ECO:0000256" key="1">
    <source>
        <dbReference type="ARBA" id="ARBA00004141"/>
    </source>
</evidence>
<feature type="domain" description="Integrase zinc-binding" evidence="17">
    <location>
        <begin position="306"/>
        <end position="361"/>
    </location>
</feature>
<keyword evidence="6" id="KW-0540">Nuclease</keyword>
<evidence type="ECO:0000256" key="11">
    <source>
        <dbReference type="ARBA" id="ARBA00022989"/>
    </source>
</evidence>
<feature type="compositionally biased region" description="Acidic residues" evidence="14">
    <location>
        <begin position="454"/>
        <end position="465"/>
    </location>
</feature>
<dbReference type="GO" id="GO:0003964">
    <property type="term" value="F:RNA-directed DNA polymerase activity"/>
    <property type="evidence" value="ECO:0007669"/>
    <property type="project" value="UniProtKB-KW"/>
</dbReference>
<feature type="region of interest" description="Disordered" evidence="14">
    <location>
        <begin position="525"/>
        <end position="554"/>
    </location>
</feature>
<dbReference type="InterPro" id="IPR025958">
    <property type="entry name" value="SID1_TM_fam"/>
</dbReference>
<dbReference type="GO" id="GO:0003725">
    <property type="term" value="F:double-stranded RNA binding"/>
    <property type="evidence" value="ECO:0007669"/>
    <property type="project" value="TreeGrafter"/>
</dbReference>
<dbReference type="Proteomes" id="UP000683360">
    <property type="component" value="Unassembled WGS sequence"/>
</dbReference>
<feature type="region of interest" description="Disordered" evidence="14">
    <location>
        <begin position="453"/>
        <end position="472"/>
    </location>
</feature>
<keyword evidence="4 15" id="KW-0812">Transmembrane</keyword>
<dbReference type="InterPro" id="IPR041373">
    <property type="entry name" value="RT_RNaseH"/>
</dbReference>
<sequence length="1430" mass="163805">MCDDHRRLNAISKIYSFPLPLIDDLLASVGKAKVMTSLDLKSGYYQVKVKESDKEKTAFVCHKGLFEFNVLPFGLASGPSLFSELVTEVLQRGEKEVERPIYFLSHKLSDTQTRWSTIEKEAFAIHYALQKLNHYLYNAEFVIKTDHKPLKYILESPMQNKKIQLWALNITGYNCKIQYIPGPQNVCADFMSRLPSDEKPNENPDPYPDISDNTYEINVINSNRFHFTDYANNDKLVEDIPEKENFQFKEFDMSIEQMKDKTLRELKEQLVGDKVPEAVQNKYIIIDDILYYISNVDNDPIIRLYIPSHIKQAVVEQYHDKNGHMGIDKTFDSIRQKYFWPNMFKELYNYVTTCVPCQSRNLQKVRAPIQETKIPPYPFCHVGGRFEWTISNYHVRIIEQTSPVSFILKNQLDGTTTKAHAEQIRLAKLDWEIPNNNQGRALRKAAYVVPIESQSEDSSDDESIDSDTPLNQIAKRYKKERENSDYEDDIPLMELSKKLRGKKIFSEQDNVNNGQLESDDQVMKEKVGNSPSDYDVSDIDDNMSSTHSSSVTSENYDMEDNMSVNSVKIENNQKSTEIGANETKLVSKEHVQNLTTAVRISIKLLNTADEDFPLLFVARQQRGVISWQLPLPLENIYEYEYASRTLCPLDQQHRKADMKQVMYAEISSMSVKNLNFSLKASKISDFELKPGEVKNLSLTPSEPQYYMYTFPRNIDSVIVKVESGDRKCMVLSVQDIQCPVFDLDKDVEFSGTYQTVTKQGAITVEVCKQLKRSTWRESFYIVLVLKPKDYECNGIDEIQLPGEERTKHLTLRVYGTISSSKYYIGIVGALAIFGGFYLIAFMIGCCYHGCQKNRGVWIIEEEKSEVEGETDDLLNRSNTLPGSYGATTGNESDVMDRSLHEIQTPSNTTVDTDSVDSSIDFLPDADKEKDVFRTKVRTPSNTTVDTDSVDSSIDFLPDADKEKDVFRTKVRPDADKEKDVFRTKVRTPSNTTVVIDSVDSSIDFLPDADKEKDVFRTKVRTSSNTTVDTDSVDSNIDFLPDADKEKDVFRTKVRTPSNTTVVIDSVDSSIDFLSDADKEKDVIRTKTILFVVDLARKSRKKVAKSYSLFCRNLAAISIFYGLAVLQLVLTYQKVLNVTGNQDICYYNFDCAHPLGSLTSFNNVFSNVGYILLGILFLILVARRDVIYKKAVQNDRKIGKELGIPQHFGLFYAMGLALVMEGLMSACYHVCPNYSNFQFDTSFMYIIACLCMLKIYQSRHPDISAKAHTSYMFMACVIFIAVIGVDRFIFLVIGNSINWSIAIFGVVTRPRDFASYLLAIFIGNLMFYTVYYTIMKLRHKERLHPLLIFFVACAILCWIPALYFFFAHLTSWQLNPSQSREGNQNCMLFEFYDSHDIWHFLSAISMFFSFLILLTLDDDLFSTRRDKIPVF</sequence>
<comment type="subcellular location">
    <subcellularLocation>
        <location evidence="1">Membrane</location>
        <topology evidence="1">Multi-pass membrane protein</topology>
    </subcellularLocation>
</comment>
<keyword evidence="9" id="KW-0378">Hydrolase</keyword>
<evidence type="ECO:0000256" key="7">
    <source>
        <dbReference type="ARBA" id="ARBA00022729"/>
    </source>
</evidence>
<dbReference type="GO" id="GO:0005764">
    <property type="term" value="C:lysosome"/>
    <property type="evidence" value="ECO:0007669"/>
    <property type="project" value="TreeGrafter"/>
</dbReference>
<feature type="transmembrane region" description="Helical" evidence="15">
    <location>
        <begin position="1236"/>
        <end position="1255"/>
    </location>
</feature>
<accession>A0A8S3VMX6</accession>
<dbReference type="EMBL" id="CAJPWZ010003259">
    <property type="protein sequence ID" value="CAG2255044.1"/>
    <property type="molecule type" value="Genomic_DNA"/>
</dbReference>
<dbReference type="GO" id="GO:0004519">
    <property type="term" value="F:endonuclease activity"/>
    <property type="evidence" value="ECO:0007669"/>
    <property type="project" value="UniProtKB-KW"/>
</dbReference>
<proteinExistence type="inferred from homology"/>
<evidence type="ECO:0000256" key="5">
    <source>
        <dbReference type="ARBA" id="ARBA00022695"/>
    </source>
</evidence>
<keyword evidence="7" id="KW-0732">Signal</keyword>
<dbReference type="PANTHER" id="PTHR12185">
    <property type="entry name" value="SID1 TRANSMEMBRANE FAMILY MEMEBER"/>
    <property type="match status" value="1"/>
</dbReference>
<dbReference type="Gene3D" id="3.10.10.10">
    <property type="entry name" value="HIV Type 1 Reverse Transcriptase, subunit A, domain 1"/>
    <property type="match status" value="1"/>
</dbReference>
<keyword evidence="5" id="KW-0548">Nucleotidyltransferase</keyword>
<dbReference type="GO" id="GO:0005886">
    <property type="term" value="C:plasma membrane"/>
    <property type="evidence" value="ECO:0007669"/>
    <property type="project" value="TreeGrafter"/>
</dbReference>
<feature type="compositionally biased region" description="Polar residues" evidence="14">
    <location>
        <begin position="875"/>
        <end position="891"/>
    </location>
</feature>
<dbReference type="OrthoDB" id="416618at2759"/>
<keyword evidence="12 15" id="KW-0472">Membrane</keyword>
<dbReference type="CDD" id="cd09274">
    <property type="entry name" value="RNase_HI_RT_Ty3"/>
    <property type="match status" value="1"/>
</dbReference>
<keyword evidence="19" id="KW-1185">Reference proteome</keyword>
<evidence type="ECO:0000256" key="12">
    <source>
        <dbReference type="ARBA" id="ARBA00023136"/>
    </source>
</evidence>
<evidence type="ECO:0000256" key="4">
    <source>
        <dbReference type="ARBA" id="ARBA00022692"/>
    </source>
</evidence>
<dbReference type="InterPro" id="IPR043502">
    <property type="entry name" value="DNA/RNA_pol_sf"/>
</dbReference>
<feature type="transmembrane region" description="Helical" evidence="15">
    <location>
        <begin position="822"/>
        <end position="847"/>
    </location>
</feature>
<evidence type="ECO:0000256" key="8">
    <source>
        <dbReference type="ARBA" id="ARBA00022759"/>
    </source>
</evidence>
<evidence type="ECO:0000313" key="18">
    <source>
        <dbReference type="EMBL" id="CAG2255044.1"/>
    </source>
</evidence>
<reference evidence="18" key="1">
    <citation type="submission" date="2021-03" db="EMBL/GenBank/DDBJ databases">
        <authorList>
            <person name="Bekaert M."/>
        </authorList>
    </citation>
    <scope>NUCLEOTIDE SEQUENCE</scope>
</reference>
<evidence type="ECO:0000259" key="17">
    <source>
        <dbReference type="Pfam" id="PF17921"/>
    </source>
</evidence>
<dbReference type="GO" id="GO:0051033">
    <property type="term" value="F:RNA transmembrane transporter activity"/>
    <property type="evidence" value="ECO:0007669"/>
    <property type="project" value="TreeGrafter"/>
</dbReference>
<evidence type="ECO:0000256" key="14">
    <source>
        <dbReference type="SAM" id="MobiDB-lite"/>
    </source>
</evidence>
<feature type="transmembrane region" description="Helical" evidence="15">
    <location>
        <begin position="1312"/>
        <end position="1333"/>
    </location>
</feature>
<feature type="transmembrane region" description="Helical" evidence="15">
    <location>
        <begin position="1163"/>
        <end position="1181"/>
    </location>
</feature>
<feature type="domain" description="Reverse transcriptase RNase H-like" evidence="16">
    <location>
        <begin position="90"/>
        <end position="173"/>
    </location>
</feature>
<evidence type="ECO:0000259" key="16">
    <source>
        <dbReference type="Pfam" id="PF17917"/>
    </source>
</evidence>
<evidence type="ECO:0000256" key="2">
    <source>
        <dbReference type="ARBA" id="ARBA00006618"/>
    </source>
</evidence>
<dbReference type="FunFam" id="1.10.340.70:FF:000001">
    <property type="entry name" value="Retrovirus-related Pol polyprotein from transposon gypsy-like Protein"/>
    <property type="match status" value="1"/>
</dbReference>
<feature type="transmembrane region" description="Helical" evidence="15">
    <location>
        <begin position="1106"/>
        <end position="1129"/>
    </location>
</feature>
<dbReference type="Gene3D" id="1.10.340.70">
    <property type="match status" value="1"/>
</dbReference>